<dbReference type="STRING" id="436010.A0A165ZDN5"/>
<feature type="transmembrane region" description="Helical" evidence="7">
    <location>
        <begin position="766"/>
        <end position="792"/>
    </location>
</feature>
<feature type="transmembrane region" description="Helical" evidence="7">
    <location>
        <begin position="575"/>
        <end position="592"/>
    </location>
</feature>
<dbReference type="PANTHER" id="PTHR10283:SF92">
    <property type="entry name" value="LOW-AFFINITY PHOSPHATE TRANSPORTER PHO91"/>
    <property type="match status" value="1"/>
</dbReference>
<feature type="transmembrane region" description="Helical" evidence="7">
    <location>
        <begin position="406"/>
        <end position="427"/>
    </location>
</feature>
<dbReference type="OrthoDB" id="10260443at2759"/>
<keyword evidence="3 7" id="KW-0812">Transmembrane</keyword>
<dbReference type="Pfam" id="PF03600">
    <property type="entry name" value="CitMHS"/>
    <property type="match status" value="1"/>
</dbReference>
<dbReference type="Proteomes" id="UP000076532">
    <property type="component" value="Unassembled WGS sequence"/>
</dbReference>
<evidence type="ECO:0000313" key="9">
    <source>
        <dbReference type="EMBL" id="KZP10476.1"/>
    </source>
</evidence>
<dbReference type="PANTHER" id="PTHR10283">
    <property type="entry name" value="SOLUTE CARRIER FAMILY 13 MEMBER"/>
    <property type="match status" value="1"/>
</dbReference>
<proteinExistence type="predicted"/>
<feature type="compositionally biased region" description="Low complexity" evidence="6">
    <location>
        <begin position="128"/>
        <end position="137"/>
    </location>
</feature>
<feature type="transmembrane region" description="Helical" evidence="7">
    <location>
        <begin position="488"/>
        <end position="511"/>
    </location>
</feature>
<evidence type="ECO:0000256" key="3">
    <source>
        <dbReference type="ARBA" id="ARBA00022692"/>
    </source>
</evidence>
<dbReference type="GO" id="GO:0006817">
    <property type="term" value="P:phosphate ion transport"/>
    <property type="evidence" value="ECO:0007669"/>
    <property type="project" value="TreeGrafter"/>
</dbReference>
<feature type="compositionally biased region" description="Acidic residues" evidence="6">
    <location>
        <begin position="113"/>
        <end position="127"/>
    </location>
</feature>
<evidence type="ECO:0000313" key="10">
    <source>
        <dbReference type="Proteomes" id="UP000076532"/>
    </source>
</evidence>
<reference evidence="9 10" key="1">
    <citation type="journal article" date="2016" name="Mol. Biol. Evol.">
        <title>Comparative Genomics of Early-Diverging Mushroom-Forming Fungi Provides Insights into the Origins of Lignocellulose Decay Capabilities.</title>
        <authorList>
            <person name="Nagy L.G."/>
            <person name="Riley R."/>
            <person name="Tritt A."/>
            <person name="Adam C."/>
            <person name="Daum C."/>
            <person name="Floudas D."/>
            <person name="Sun H."/>
            <person name="Yadav J.S."/>
            <person name="Pangilinan J."/>
            <person name="Larsson K.H."/>
            <person name="Matsuura K."/>
            <person name="Barry K."/>
            <person name="Labutti K."/>
            <person name="Kuo R."/>
            <person name="Ohm R.A."/>
            <person name="Bhattacharya S.S."/>
            <person name="Shirouzu T."/>
            <person name="Yoshinaga Y."/>
            <person name="Martin F.M."/>
            <person name="Grigoriev I.V."/>
            <person name="Hibbett D.S."/>
        </authorList>
    </citation>
    <scope>NUCLEOTIDE SEQUENCE [LARGE SCALE GENOMIC DNA]</scope>
    <source>
        <strain evidence="9 10">CBS 109695</strain>
    </source>
</reference>
<feature type="region of interest" description="Disordered" evidence="6">
    <location>
        <begin position="39"/>
        <end position="59"/>
    </location>
</feature>
<feature type="transmembrane region" description="Helical" evidence="7">
    <location>
        <begin position="447"/>
        <end position="467"/>
    </location>
</feature>
<feature type="transmembrane region" description="Helical" evidence="7">
    <location>
        <begin position="618"/>
        <end position="639"/>
    </location>
</feature>
<evidence type="ECO:0000256" key="5">
    <source>
        <dbReference type="ARBA" id="ARBA00023136"/>
    </source>
</evidence>
<feature type="domain" description="SPX" evidence="8">
    <location>
        <begin position="1"/>
        <end position="298"/>
    </location>
</feature>
<feature type="compositionally biased region" description="Polar residues" evidence="6">
    <location>
        <begin position="171"/>
        <end position="189"/>
    </location>
</feature>
<accession>A0A165ZDN5</accession>
<feature type="transmembrane region" description="Helical" evidence="7">
    <location>
        <begin position="725"/>
        <end position="746"/>
    </location>
</feature>
<dbReference type="PROSITE" id="PS51382">
    <property type="entry name" value="SPX"/>
    <property type="match status" value="1"/>
</dbReference>
<keyword evidence="10" id="KW-1185">Reference proteome</keyword>
<protein>
    <submittedName>
        <fullName evidence="9">Sodium/sulfate symporter</fullName>
    </submittedName>
</protein>
<feature type="transmembrane region" description="Helical" evidence="7">
    <location>
        <begin position="696"/>
        <end position="713"/>
    </location>
</feature>
<feature type="region of interest" description="Disordered" evidence="6">
    <location>
        <begin position="102"/>
        <end position="190"/>
    </location>
</feature>
<evidence type="ECO:0000256" key="4">
    <source>
        <dbReference type="ARBA" id="ARBA00022989"/>
    </source>
</evidence>
<name>A0A165ZDN5_9AGAM</name>
<dbReference type="CDD" id="cd01115">
    <property type="entry name" value="SLC13_permease"/>
    <property type="match status" value="1"/>
</dbReference>
<evidence type="ECO:0000256" key="7">
    <source>
        <dbReference type="SAM" id="Phobius"/>
    </source>
</evidence>
<evidence type="ECO:0000256" key="6">
    <source>
        <dbReference type="SAM" id="MobiDB-lite"/>
    </source>
</evidence>
<dbReference type="EMBL" id="KV417679">
    <property type="protein sequence ID" value="KZP10476.1"/>
    <property type="molecule type" value="Genomic_DNA"/>
</dbReference>
<keyword evidence="4 7" id="KW-1133">Transmembrane helix</keyword>
<evidence type="ECO:0000256" key="1">
    <source>
        <dbReference type="ARBA" id="ARBA00004141"/>
    </source>
</evidence>
<dbReference type="NCBIfam" id="TIGR00785">
    <property type="entry name" value="dass"/>
    <property type="match status" value="1"/>
</dbReference>
<sequence length="876" mass="96319">MKFSSSLRFNAVSEWWDDYIAYDALKKSIYQLEKQHHDQRRSSVDVEGGERQQLIPGHDRSETDALFVPLLDRELRKMTFFYDTQEKELLEGVSDLEQLVKEQEESGLTAESYFDEASDEEDDDDDPQSAAPRSPVESRPPRRQRRRSSAGAHHVGASTIPEEYPVRHRYSISSSDGNGTDLEASTASARQAPHIQINTFPRGAGDGRSPKGRTRTLGTKINSMIDSLTSSISGDTVWTAKNDYALDTRILFKRKITALYISVSALKSYVEINYSGLRKILKKYDKVTYSELKDHYLHDVVEAALPFQRSSKDKLTDAINHLQDLYTKCVTRGDKALALQQLKLHQRENIAWERDTVWRQMIGRERRGEGEGGAPAAGGTLVTDDASNLLQVPTPVGAFKLTTKKICLVISVAVLVTLLNVTILPTVEANRCFAILVFSTLMWATEAIPLFVTSLLVPLLLVTLRAIRSPPAPDGSTTRLTSPEATKWIFSVMFSPTIMLLIGGFTIASALSKTNIDRVIITRVLSVAGTRPSTVLLAFMAVSCFASMWISNVAAPTLCFTLIRPILRTLPPRSTFGPCLILAIALAANIGGQTSPISSPQNLIAIGEMDPPLDWGRWFAVSIPVSVISIVLIWLLLLVSYHPARSPDGEGDIEIRTIRPTREPFTLKQYWVSFVCLLTIALWCVETEIEEYVGDMGVIAIIPIVAFFATGVLKKDDFEQFAWSIVFLAMGGIALGKGVSSSGLLMTMDEAIRDMMEGYSLTKVVFLLSPIVLVISTFISHTIASVLLVPIAKEVGNNLPGNHANLLIFITGLICSTGMGMPVSGFPNQTAATQEDELGQLYLSNIDFLKNGIPASIIATLVVATVGFLLMQAIGL</sequence>
<keyword evidence="5 7" id="KW-0472">Membrane</keyword>
<dbReference type="GO" id="GO:0006797">
    <property type="term" value="P:polyphosphate metabolic process"/>
    <property type="evidence" value="ECO:0007669"/>
    <property type="project" value="TreeGrafter"/>
</dbReference>
<dbReference type="GO" id="GO:0005886">
    <property type="term" value="C:plasma membrane"/>
    <property type="evidence" value="ECO:0007669"/>
    <property type="project" value="TreeGrafter"/>
</dbReference>
<dbReference type="AlphaFoldDB" id="A0A165ZDN5"/>
<dbReference type="InterPro" id="IPR001898">
    <property type="entry name" value="SLC13A/DASS"/>
</dbReference>
<feature type="transmembrane region" description="Helical" evidence="7">
    <location>
        <begin position="804"/>
        <end position="823"/>
    </location>
</feature>
<evidence type="ECO:0000256" key="2">
    <source>
        <dbReference type="ARBA" id="ARBA00022448"/>
    </source>
</evidence>
<evidence type="ECO:0000259" key="8">
    <source>
        <dbReference type="PROSITE" id="PS51382"/>
    </source>
</evidence>
<dbReference type="GO" id="GO:0005315">
    <property type="term" value="F:phosphate transmembrane transporter activity"/>
    <property type="evidence" value="ECO:0007669"/>
    <property type="project" value="TreeGrafter"/>
</dbReference>
<organism evidence="9 10">
    <name type="scientific">Athelia psychrophila</name>
    <dbReference type="NCBI Taxonomy" id="1759441"/>
    <lineage>
        <taxon>Eukaryota</taxon>
        <taxon>Fungi</taxon>
        <taxon>Dikarya</taxon>
        <taxon>Basidiomycota</taxon>
        <taxon>Agaricomycotina</taxon>
        <taxon>Agaricomycetes</taxon>
        <taxon>Agaricomycetidae</taxon>
        <taxon>Atheliales</taxon>
        <taxon>Atheliaceae</taxon>
        <taxon>Athelia</taxon>
    </lineage>
</organism>
<feature type="transmembrane region" description="Helical" evidence="7">
    <location>
        <begin position="852"/>
        <end position="871"/>
    </location>
</feature>
<dbReference type="InterPro" id="IPR004680">
    <property type="entry name" value="Cit_transptr-like_dom"/>
</dbReference>
<keyword evidence="2" id="KW-0813">Transport</keyword>
<gene>
    <name evidence="9" type="ORF">FIBSPDRAFT_1051316</name>
</gene>
<feature type="compositionally biased region" description="Basic and acidic residues" evidence="6">
    <location>
        <begin position="39"/>
        <end position="50"/>
    </location>
</feature>
<dbReference type="CDD" id="cd14478">
    <property type="entry name" value="SPX_PHO87_PHO90_like"/>
    <property type="match status" value="1"/>
</dbReference>
<dbReference type="InterPro" id="IPR004331">
    <property type="entry name" value="SPX_dom"/>
</dbReference>
<feature type="transmembrane region" description="Helical" evidence="7">
    <location>
        <begin position="535"/>
        <end position="563"/>
    </location>
</feature>
<comment type="subcellular location">
    <subcellularLocation>
        <location evidence="1">Membrane</location>
        <topology evidence="1">Multi-pass membrane protein</topology>
    </subcellularLocation>
</comment>
<dbReference type="Pfam" id="PF03105">
    <property type="entry name" value="SPX"/>
    <property type="match status" value="2"/>
</dbReference>